<dbReference type="Proteomes" id="UP000005835">
    <property type="component" value="Unassembled WGS sequence"/>
</dbReference>
<feature type="compositionally biased region" description="Low complexity" evidence="1">
    <location>
        <begin position="65"/>
        <end position="77"/>
    </location>
</feature>
<evidence type="ECO:0000313" key="2">
    <source>
        <dbReference type="EMBL" id="EKB31182.1"/>
    </source>
</evidence>
<dbReference type="RefSeq" id="WP_005435264.1">
    <property type="nucleotide sequence ID" value="NZ_JH815516.1"/>
</dbReference>
<reference evidence="2 3" key="1">
    <citation type="submission" date="2012-05" db="EMBL/GenBank/DDBJ databases">
        <title>The Genome Sequence of Sutterella wadsworthensis 2_1_59BFAA.</title>
        <authorList>
            <consortium name="The Broad Institute Genome Sequencing Platform"/>
            <person name="Earl A."/>
            <person name="Ward D."/>
            <person name="Feldgarden M."/>
            <person name="Gevers D."/>
            <person name="Daigneault M."/>
            <person name="Strauss J."/>
            <person name="Allen-Vercoe E."/>
            <person name="Walker B."/>
            <person name="Young S.K."/>
            <person name="Zeng Q."/>
            <person name="Gargeya S."/>
            <person name="Fitzgerald M."/>
            <person name="Haas B."/>
            <person name="Abouelleil A."/>
            <person name="Alvarado L."/>
            <person name="Arachchi H.M."/>
            <person name="Berlin A.M."/>
            <person name="Chapman S.B."/>
            <person name="Goldberg J."/>
            <person name="Griggs A."/>
            <person name="Gujja S."/>
            <person name="Hansen M."/>
            <person name="Howarth C."/>
            <person name="Imamovic A."/>
            <person name="Larimer J."/>
            <person name="McCowen C."/>
            <person name="Montmayeur A."/>
            <person name="Murphy C."/>
            <person name="Neiman D."/>
            <person name="Pearson M."/>
            <person name="Priest M."/>
            <person name="Roberts A."/>
            <person name="Saif S."/>
            <person name="Shea T."/>
            <person name="Sisk P."/>
            <person name="Sykes S."/>
            <person name="Wortman J."/>
            <person name="Nusbaum C."/>
            <person name="Birren B."/>
        </authorList>
    </citation>
    <scope>NUCLEOTIDE SEQUENCE [LARGE SCALE GENOMIC DNA]</scope>
    <source>
        <strain evidence="2 3">2_1_59BFAA</strain>
    </source>
</reference>
<comment type="caution">
    <text evidence="2">The sequence shown here is derived from an EMBL/GenBank/DDBJ whole genome shotgun (WGS) entry which is preliminary data.</text>
</comment>
<name>K1JU32_9BURK</name>
<dbReference type="EMBL" id="ADMG01000031">
    <property type="protein sequence ID" value="EKB31182.1"/>
    <property type="molecule type" value="Genomic_DNA"/>
</dbReference>
<feature type="compositionally biased region" description="Low complexity" evidence="1">
    <location>
        <begin position="29"/>
        <end position="44"/>
    </location>
</feature>
<dbReference type="eggNOG" id="ENOG5031PR8">
    <property type="taxonomic scope" value="Bacteria"/>
</dbReference>
<accession>K1JU32</accession>
<sequence length="222" mass="23083">MAEDGTTVDPVDTTEPANPATPAGGEGNPTDPAPAATDPATGATEPQEGMQSLLDGGKDEGKGEPGAAPTAPEAYEPFDIDGQQFSEEQVQGFAATAKELGLSQENAQKMLAAMVPTARQYLVDDLKAKSQEWASLSEKDPEIGGANFKANVGVANQALKQFATPEFTALLRGSGLGAHPEVVRVFYRIGKAMQQDHGVTGSASAPAGARRRYPKSNMVVDV</sequence>
<evidence type="ECO:0000256" key="1">
    <source>
        <dbReference type="SAM" id="MobiDB-lite"/>
    </source>
</evidence>
<dbReference type="OrthoDB" id="9131103at2"/>
<proteinExistence type="predicted"/>
<dbReference type="AlphaFoldDB" id="K1JU32"/>
<dbReference type="PATRIC" id="fig|742823.3.peg.1271"/>
<evidence type="ECO:0000313" key="3">
    <source>
        <dbReference type="Proteomes" id="UP000005835"/>
    </source>
</evidence>
<dbReference type="HOGENOM" id="CLU_1234368_0_0_4"/>
<keyword evidence="3" id="KW-1185">Reference proteome</keyword>
<protein>
    <submittedName>
        <fullName evidence="2">Uncharacterized protein</fullName>
    </submittedName>
</protein>
<feature type="region of interest" description="Disordered" evidence="1">
    <location>
        <begin position="1"/>
        <end position="78"/>
    </location>
</feature>
<organism evidence="2 3">
    <name type="scientific">Sutterella wadsworthensis 2_1_59BFAA</name>
    <dbReference type="NCBI Taxonomy" id="742823"/>
    <lineage>
        <taxon>Bacteria</taxon>
        <taxon>Pseudomonadati</taxon>
        <taxon>Pseudomonadota</taxon>
        <taxon>Betaproteobacteria</taxon>
        <taxon>Burkholderiales</taxon>
        <taxon>Sutterellaceae</taxon>
        <taxon>Sutterella</taxon>
    </lineage>
</organism>
<feature type="region of interest" description="Disordered" evidence="1">
    <location>
        <begin position="197"/>
        <end position="222"/>
    </location>
</feature>
<dbReference type="STRING" id="742823.HMPREF9465_01287"/>
<gene>
    <name evidence="2" type="ORF">HMPREF9465_01287</name>
</gene>